<evidence type="ECO:0000313" key="3">
    <source>
        <dbReference type="Proteomes" id="UP000069940"/>
    </source>
</evidence>
<reference evidence="2" key="2">
    <citation type="submission" date="2025-05" db="UniProtKB">
        <authorList>
            <consortium name="EnsemblMetazoa"/>
        </authorList>
    </citation>
    <scope>IDENTIFICATION</scope>
    <source>
        <strain evidence="2">Foshan</strain>
    </source>
</reference>
<name>A0ABM1Y4F1_AEDAL</name>
<feature type="region of interest" description="Disordered" evidence="1">
    <location>
        <begin position="16"/>
        <end position="36"/>
    </location>
</feature>
<dbReference type="RefSeq" id="XP_062704086.1">
    <property type="nucleotide sequence ID" value="XM_062848102.1"/>
</dbReference>
<feature type="compositionally biased region" description="Basic and acidic residues" evidence="1">
    <location>
        <begin position="85"/>
        <end position="127"/>
    </location>
</feature>
<protein>
    <submittedName>
        <fullName evidence="2">Uncharacterized protein</fullName>
    </submittedName>
</protein>
<dbReference type="Proteomes" id="UP000069940">
    <property type="component" value="Unassembled WGS sequence"/>
</dbReference>
<evidence type="ECO:0000256" key="1">
    <source>
        <dbReference type="SAM" id="MobiDB-lite"/>
    </source>
</evidence>
<keyword evidence="3" id="KW-1185">Reference proteome</keyword>
<feature type="region of interest" description="Disordered" evidence="1">
    <location>
        <begin position="76"/>
        <end position="127"/>
    </location>
</feature>
<sequence>MVLFKGVHQSIELTLDSDAEQRASPAEQQELDRSPASHSYLKACGVEELAGADSPLFQAALSYHCRGFKMMQVHDNGAAGGDANPPEKRAVKEKPTKKTKDELSTSKSEREKGRKRKEESSSKKMMNELLKVKAELERTRKEKEELSRSLAATGQDRNFAGAMSSIMRDDLVNGNESLLMTMNNMSRSSLSIPECAPASGDTELNKRVYDHWKNVFNASMNLIQATKDPSNTTLYNSLNFTIRTKCAVFFLNHILIFEHLG</sequence>
<dbReference type="GeneID" id="134286486"/>
<proteinExistence type="predicted"/>
<evidence type="ECO:0000313" key="2">
    <source>
        <dbReference type="EnsemblMetazoa" id="AALFPA23_005604.P7182"/>
    </source>
</evidence>
<dbReference type="EnsemblMetazoa" id="AALFPA23_005604.R7182">
    <property type="protein sequence ID" value="AALFPA23_005604.P7182"/>
    <property type="gene ID" value="AALFPA23_005604"/>
</dbReference>
<organism evidence="2 3">
    <name type="scientific">Aedes albopictus</name>
    <name type="common">Asian tiger mosquito</name>
    <name type="synonym">Stegomyia albopicta</name>
    <dbReference type="NCBI Taxonomy" id="7160"/>
    <lineage>
        <taxon>Eukaryota</taxon>
        <taxon>Metazoa</taxon>
        <taxon>Ecdysozoa</taxon>
        <taxon>Arthropoda</taxon>
        <taxon>Hexapoda</taxon>
        <taxon>Insecta</taxon>
        <taxon>Pterygota</taxon>
        <taxon>Neoptera</taxon>
        <taxon>Endopterygota</taxon>
        <taxon>Diptera</taxon>
        <taxon>Nematocera</taxon>
        <taxon>Culicoidea</taxon>
        <taxon>Culicidae</taxon>
        <taxon>Culicinae</taxon>
        <taxon>Aedini</taxon>
        <taxon>Aedes</taxon>
        <taxon>Stegomyia</taxon>
    </lineage>
</organism>
<reference evidence="3" key="1">
    <citation type="journal article" date="2015" name="Proc. Natl. Acad. Sci. U.S.A.">
        <title>Genome sequence of the Asian Tiger mosquito, Aedes albopictus, reveals insights into its biology, genetics, and evolution.</title>
        <authorList>
            <person name="Chen X.G."/>
            <person name="Jiang X."/>
            <person name="Gu J."/>
            <person name="Xu M."/>
            <person name="Wu Y."/>
            <person name="Deng Y."/>
            <person name="Zhang C."/>
            <person name="Bonizzoni M."/>
            <person name="Dermauw W."/>
            <person name="Vontas J."/>
            <person name="Armbruster P."/>
            <person name="Huang X."/>
            <person name="Yang Y."/>
            <person name="Zhang H."/>
            <person name="He W."/>
            <person name="Peng H."/>
            <person name="Liu Y."/>
            <person name="Wu K."/>
            <person name="Chen J."/>
            <person name="Lirakis M."/>
            <person name="Topalis P."/>
            <person name="Van Leeuwen T."/>
            <person name="Hall A.B."/>
            <person name="Jiang X."/>
            <person name="Thorpe C."/>
            <person name="Mueller R.L."/>
            <person name="Sun C."/>
            <person name="Waterhouse R.M."/>
            <person name="Yan G."/>
            <person name="Tu Z.J."/>
            <person name="Fang X."/>
            <person name="James A.A."/>
        </authorList>
    </citation>
    <scope>NUCLEOTIDE SEQUENCE [LARGE SCALE GENOMIC DNA]</scope>
    <source>
        <strain evidence="3">Foshan</strain>
    </source>
</reference>
<accession>A0ABM1Y4F1</accession>